<name>W0PFH2_ADVMD</name>
<sequence length="155" mass="16710">MRLKFSINRRDAWASGLLCALGLGTVLQGSSYSMGTMSQMGPGFFPVLVGALLMLVGLLCLIVSGLSKDEEEEEKIGSPEWRGWFCIVAGVLAFIALGQYGGLVPATFALVFISALGDRTHTLRSALLLSVFVTIIGIVIFSWGLELQFPMFSWG</sequence>
<dbReference type="InterPro" id="IPR009936">
    <property type="entry name" value="DUF1468"/>
</dbReference>
<evidence type="ECO:0000313" key="4">
    <source>
        <dbReference type="Proteomes" id="UP000019095"/>
    </source>
</evidence>
<protein>
    <submittedName>
        <fullName evidence="3">Putative membrane protein</fullName>
    </submittedName>
</protein>
<dbReference type="Proteomes" id="UP000019095">
    <property type="component" value="Chromosome"/>
</dbReference>
<dbReference type="eggNOG" id="ENOG5033ARK">
    <property type="taxonomic scope" value="Bacteria"/>
</dbReference>
<dbReference type="PATRIC" id="fig|1247726.3.peg.1895"/>
<feature type="transmembrane region" description="Helical" evidence="1">
    <location>
        <begin position="44"/>
        <end position="63"/>
    </location>
</feature>
<keyword evidence="4" id="KW-1185">Reference proteome</keyword>
<dbReference type="KEGG" id="amim:MIM_c17210"/>
<dbReference type="EMBL" id="CP003915">
    <property type="protein sequence ID" value="AHG63803.1"/>
    <property type="molecule type" value="Genomic_DNA"/>
</dbReference>
<gene>
    <name evidence="3" type="ORF">MIM_c17210</name>
</gene>
<dbReference type="HOGENOM" id="CLU_108885_2_1_4"/>
<evidence type="ECO:0000256" key="1">
    <source>
        <dbReference type="SAM" id="Phobius"/>
    </source>
</evidence>
<proteinExistence type="predicted"/>
<evidence type="ECO:0000313" key="3">
    <source>
        <dbReference type="EMBL" id="AHG63803.1"/>
    </source>
</evidence>
<dbReference type="AlphaFoldDB" id="W0PFH2"/>
<feature type="transmembrane region" description="Helical" evidence="1">
    <location>
        <begin position="84"/>
        <end position="113"/>
    </location>
</feature>
<dbReference type="RefSeq" id="WP_025372436.1">
    <property type="nucleotide sequence ID" value="NZ_CP003915.1"/>
</dbReference>
<feature type="transmembrane region" description="Helical" evidence="1">
    <location>
        <begin position="125"/>
        <end position="145"/>
    </location>
</feature>
<dbReference type="OrthoDB" id="8965982at2"/>
<keyword evidence="1" id="KW-0472">Membrane</keyword>
<dbReference type="Pfam" id="PF07331">
    <property type="entry name" value="TctB"/>
    <property type="match status" value="1"/>
</dbReference>
<keyword evidence="1" id="KW-0812">Transmembrane</keyword>
<reference evidence="3 4" key="1">
    <citation type="journal article" date="2014" name="Microbiology">
        <title>Unravelling the complete genome sequence of Advenella mimigardefordensis strain DPN7T and novel insights in the catabolism of the xenobiotic polythioester precursor 3,3'-dithiodipropionate.</title>
        <authorList>
            <person name="Wubbeler J.H."/>
            <person name="Hiessl S."/>
            <person name="Schuldes J."/>
            <person name="Thurmer A."/>
            <person name="Daniel R."/>
            <person name="Steinbuchel A."/>
        </authorList>
    </citation>
    <scope>NUCLEOTIDE SEQUENCE [LARGE SCALE GENOMIC DNA]</scope>
    <source>
        <strain evidence="4">DSM 17166 / LMG 22922 / DPN7</strain>
    </source>
</reference>
<dbReference type="STRING" id="1247726.MIM_c17210"/>
<organism evidence="3 4">
    <name type="scientific">Advenella mimigardefordensis (strain DSM 17166 / LMG 22922 / DPN7)</name>
    <dbReference type="NCBI Taxonomy" id="1247726"/>
    <lineage>
        <taxon>Bacteria</taxon>
        <taxon>Pseudomonadati</taxon>
        <taxon>Pseudomonadota</taxon>
        <taxon>Betaproteobacteria</taxon>
        <taxon>Burkholderiales</taxon>
        <taxon>Alcaligenaceae</taxon>
    </lineage>
</organism>
<feature type="domain" description="DUF1468" evidence="2">
    <location>
        <begin position="14"/>
        <end position="150"/>
    </location>
</feature>
<evidence type="ECO:0000259" key="2">
    <source>
        <dbReference type="Pfam" id="PF07331"/>
    </source>
</evidence>
<keyword evidence="1" id="KW-1133">Transmembrane helix</keyword>
<accession>W0PFH2</accession>